<protein>
    <submittedName>
        <fullName evidence="5">Uncharacterized protein</fullName>
    </submittedName>
</protein>
<evidence type="ECO:0000313" key="5">
    <source>
        <dbReference type="EMBL" id="CAL5029898.1"/>
    </source>
</evidence>
<gene>
    <name evidence="5" type="ORF">URODEC1_LOCUS80648</name>
</gene>
<dbReference type="Pfam" id="PF00651">
    <property type="entry name" value="BTB"/>
    <property type="match status" value="1"/>
</dbReference>
<evidence type="ECO:0000313" key="6">
    <source>
        <dbReference type="Proteomes" id="UP001497457"/>
    </source>
</evidence>
<sequence length="400" mass="44711">MRGILSWSSRLHLVHRHPCPCPDPSSSDMATNGSSANQTTLPATSSRCLPRSITTTHNFEVINFSLLDGMGIGNCIESSTFSVGGCDWSVAFYPDGSLRTNRAGYASVFLCFLGGPEGGVRAKFSLSLLDKDNKVLRTKAKSKGTRRKVWRAHGAHTFEHTDDYWGWCRFIHKSKLRELLRVSGDRFTIRCVLTVIQEGTAADVGTIVVPPSSLHQDLSRMLEDERGADVHFMVQDQVFPAHRNVLAARSRVFEAELFGDMESITDPQQYCIGIDDMEPEVFECLLHFVYTDCIPDNCIPDEIVPTQRLLVAADRYGLGRLRLLCEEKLSRWIDVQSVARTLALAEQHKCVQLKDACVGFIASRDVLGAVMETEGFKHLIARYPLIMKEILDKIASTRTE</sequence>
<dbReference type="InterPro" id="IPR045005">
    <property type="entry name" value="BPM1-6"/>
</dbReference>
<dbReference type="PANTHER" id="PTHR26379:SF486">
    <property type="entry name" value="OS04G0625500 PROTEIN"/>
    <property type="match status" value="1"/>
</dbReference>
<dbReference type="InterPro" id="IPR002083">
    <property type="entry name" value="MATH/TRAF_dom"/>
</dbReference>
<dbReference type="SMART" id="SM00061">
    <property type="entry name" value="MATH"/>
    <property type="match status" value="1"/>
</dbReference>
<evidence type="ECO:0000256" key="2">
    <source>
        <dbReference type="ARBA" id="ARBA00010846"/>
    </source>
</evidence>
<dbReference type="Gene3D" id="2.60.210.10">
    <property type="entry name" value="Apoptosis, Tumor Necrosis Factor Receptor Associated Protein 2, Chain A"/>
    <property type="match status" value="1"/>
</dbReference>
<dbReference type="Pfam" id="PF22486">
    <property type="entry name" value="MATH_2"/>
    <property type="match status" value="1"/>
</dbReference>
<name>A0ABC9D1H6_9POAL</name>
<comment type="similarity">
    <text evidence="2">Belongs to the Tdpoz family.</text>
</comment>
<dbReference type="EMBL" id="OZ075141">
    <property type="protein sequence ID" value="CAL5029898.1"/>
    <property type="molecule type" value="Genomic_DNA"/>
</dbReference>
<dbReference type="SUPFAM" id="SSF54695">
    <property type="entry name" value="POZ domain"/>
    <property type="match status" value="1"/>
</dbReference>
<dbReference type="InterPro" id="IPR011333">
    <property type="entry name" value="SKP1/BTB/POZ_sf"/>
</dbReference>
<dbReference type="SMART" id="SM00225">
    <property type="entry name" value="BTB"/>
    <property type="match status" value="1"/>
</dbReference>
<evidence type="ECO:0000256" key="1">
    <source>
        <dbReference type="ARBA" id="ARBA00004906"/>
    </source>
</evidence>
<organism evidence="5 6">
    <name type="scientific">Urochloa decumbens</name>
    <dbReference type="NCBI Taxonomy" id="240449"/>
    <lineage>
        <taxon>Eukaryota</taxon>
        <taxon>Viridiplantae</taxon>
        <taxon>Streptophyta</taxon>
        <taxon>Embryophyta</taxon>
        <taxon>Tracheophyta</taxon>
        <taxon>Spermatophyta</taxon>
        <taxon>Magnoliopsida</taxon>
        <taxon>Liliopsida</taxon>
        <taxon>Poales</taxon>
        <taxon>Poaceae</taxon>
        <taxon>PACMAD clade</taxon>
        <taxon>Panicoideae</taxon>
        <taxon>Panicodae</taxon>
        <taxon>Paniceae</taxon>
        <taxon>Melinidinae</taxon>
        <taxon>Urochloa</taxon>
    </lineage>
</organism>
<dbReference type="Pfam" id="PF24570">
    <property type="entry name" value="BACK_BPM_SPOP"/>
    <property type="match status" value="1"/>
</dbReference>
<dbReference type="Gene3D" id="3.30.710.10">
    <property type="entry name" value="Potassium Channel Kv1.1, Chain A"/>
    <property type="match status" value="1"/>
</dbReference>
<dbReference type="InterPro" id="IPR008974">
    <property type="entry name" value="TRAF-like"/>
</dbReference>
<feature type="domain" description="MATH" evidence="4">
    <location>
        <begin position="54"/>
        <end position="193"/>
    </location>
</feature>
<evidence type="ECO:0000259" key="3">
    <source>
        <dbReference type="PROSITE" id="PS50097"/>
    </source>
</evidence>
<feature type="domain" description="BTB" evidence="3">
    <location>
        <begin position="228"/>
        <end position="292"/>
    </location>
</feature>
<dbReference type="PROSITE" id="PS50144">
    <property type="entry name" value="MATH"/>
    <property type="match status" value="1"/>
</dbReference>
<dbReference type="PANTHER" id="PTHR26379">
    <property type="entry name" value="BTB/POZ AND MATH DOMAIN-CONTAINING PROTEIN 1"/>
    <property type="match status" value="1"/>
</dbReference>
<keyword evidence="6" id="KW-1185">Reference proteome</keyword>
<accession>A0ABC9D1H6</accession>
<dbReference type="Proteomes" id="UP001497457">
    <property type="component" value="Chromosome 31b"/>
</dbReference>
<comment type="pathway">
    <text evidence="1">Protein modification; protein ubiquitination.</text>
</comment>
<dbReference type="InterPro" id="IPR056423">
    <property type="entry name" value="BACK_BPM_SPOP"/>
</dbReference>
<proteinExistence type="inferred from homology"/>
<dbReference type="Gene3D" id="1.25.40.420">
    <property type="match status" value="1"/>
</dbReference>
<evidence type="ECO:0000259" key="4">
    <source>
        <dbReference type="PROSITE" id="PS50144"/>
    </source>
</evidence>
<reference evidence="5" key="1">
    <citation type="submission" date="2024-10" db="EMBL/GenBank/DDBJ databases">
        <authorList>
            <person name="Ryan C."/>
        </authorList>
    </citation>
    <scope>NUCLEOTIDE SEQUENCE [LARGE SCALE GENOMIC DNA]</scope>
</reference>
<dbReference type="CDD" id="cd00121">
    <property type="entry name" value="MATH"/>
    <property type="match status" value="1"/>
</dbReference>
<dbReference type="SUPFAM" id="SSF49599">
    <property type="entry name" value="TRAF domain-like"/>
    <property type="match status" value="1"/>
</dbReference>
<dbReference type="InterPro" id="IPR000210">
    <property type="entry name" value="BTB/POZ_dom"/>
</dbReference>
<dbReference type="PROSITE" id="PS50097">
    <property type="entry name" value="BTB"/>
    <property type="match status" value="1"/>
</dbReference>
<dbReference type="AlphaFoldDB" id="A0ABC9D1H6"/>